<dbReference type="GO" id="GO:0046872">
    <property type="term" value="F:metal ion binding"/>
    <property type="evidence" value="ECO:0007669"/>
    <property type="project" value="UniProtKB-KW"/>
</dbReference>
<feature type="domain" description="4Fe-4S ferredoxin-type" evidence="7">
    <location>
        <begin position="22"/>
        <end position="81"/>
    </location>
</feature>
<keyword evidence="6" id="KW-1133">Transmembrane helix</keyword>
<feature type="transmembrane region" description="Helical" evidence="6">
    <location>
        <begin position="278"/>
        <end position="298"/>
    </location>
</feature>
<dbReference type="PROSITE" id="PS00198">
    <property type="entry name" value="4FE4S_FER_1"/>
    <property type="match status" value="1"/>
</dbReference>
<accession>A0A1Y1CRB7</accession>
<evidence type="ECO:0000256" key="5">
    <source>
        <dbReference type="ARBA" id="ARBA00023014"/>
    </source>
</evidence>
<feature type="transmembrane region" description="Helical" evidence="6">
    <location>
        <begin position="310"/>
        <end position="328"/>
    </location>
</feature>
<dbReference type="InterPro" id="IPR036197">
    <property type="entry name" value="NarG-like_sf"/>
</dbReference>
<evidence type="ECO:0000256" key="6">
    <source>
        <dbReference type="SAM" id="Phobius"/>
    </source>
</evidence>
<keyword evidence="6" id="KW-0812">Transmembrane</keyword>
<feature type="transmembrane region" description="Helical" evidence="6">
    <location>
        <begin position="142"/>
        <end position="164"/>
    </location>
</feature>
<dbReference type="InterPro" id="IPR017896">
    <property type="entry name" value="4Fe4S_Fe-S-bd"/>
</dbReference>
<sequence length="351" mass="40643">MARINPKFTTELQSYGAFDTNACYNCGNCTAVCSLSDEDNSFPRKMVRYSVLGLENEIQSSLEPWLCYYCGDCSATCPREAEPGELMMSLRRYLTSRYDWTGLSGMLYKSLSTTIIAFVLLAVGVIWFASSLNFELESLLHYGHYFEMLAIGGVFLFILLPNLIRMWNLIIRKPKVKVTFMDYFKSFSELIVHMFTQKRTLGCDDSQTRWVQHLILVIGYLSLLFTTVFLDWFATDSSFVLILGYAESIVIFSVTFIFMIGRVNKKTQVSKNSHPSDWFFVIWLFLMGLSAFAVRLFIDLDILETNIWMYLIHLTVLVQWAIIIVPFGKWTHFLYRSFAMYFEKLKSFSAS</sequence>
<organism evidence="8 9">
    <name type="scientific">Labilibaculum antarcticum</name>
    <dbReference type="NCBI Taxonomy" id="1717717"/>
    <lineage>
        <taxon>Bacteria</taxon>
        <taxon>Pseudomonadati</taxon>
        <taxon>Bacteroidota</taxon>
        <taxon>Bacteroidia</taxon>
        <taxon>Marinilabiliales</taxon>
        <taxon>Marinifilaceae</taxon>
        <taxon>Labilibaculum</taxon>
    </lineage>
</organism>
<dbReference type="Pfam" id="PF13187">
    <property type="entry name" value="Fer4_9"/>
    <property type="match status" value="1"/>
</dbReference>
<dbReference type="OrthoDB" id="9769677at2"/>
<keyword evidence="4" id="KW-0408">Iron</keyword>
<dbReference type="Proteomes" id="UP000218267">
    <property type="component" value="Chromosome"/>
</dbReference>
<proteinExistence type="predicted"/>
<feature type="transmembrane region" description="Helical" evidence="6">
    <location>
        <begin position="106"/>
        <end position="130"/>
    </location>
</feature>
<dbReference type="InterPro" id="IPR009051">
    <property type="entry name" value="Helical_ferredxn"/>
</dbReference>
<dbReference type="PANTHER" id="PTHR43255:SF1">
    <property type="entry name" value="IRON-SULFUR-BINDING OXIDOREDUCTASE FADF-RELATED"/>
    <property type="match status" value="1"/>
</dbReference>
<reference evidence="9" key="2">
    <citation type="journal article" date="2020" name="Antonie Van Leeuwenhoek">
        <title>Labilibaculum antarcticum sp. nov., a novel facultative anaerobic, psychrotorelant bacterium isolated from marine sediment of Antarctica.</title>
        <authorList>
            <person name="Watanabe M."/>
            <person name="Kojima H."/>
            <person name="Fukui M."/>
        </authorList>
    </citation>
    <scope>NUCLEOTIDE SEQUENCE [LARGE SCALE GENOMIC DNA]</scope>
    <source>
        <strain evidence="9">SPP2</strain>
    </source>
</reference>
<dbReference type="Gene3D" id="1.10.1060.10">
    <property type="entry name" value="Alpha-helical ferredoxin"/>
    <property type="match status" value="1"/>
</dbReference>
<evidence type="ECO:0000313" key="8">
    <source>
        <dbReference type="EMBL" id="BAX81791.1"/>
    </source>
</evidence>
<protein>
    <recommendedName>
        <fullName evidence="7">4Fe-4S ferredoxin-type domain-containing protein</fullName>
    </recommendedName>
</protein>
<keyword evidence="1" id="KW-0004">4Fe-4S</keyword>
<gene>
    <name evidence="8" type="ORF">ALGA_3493</name>
</gene>
<keyword evidence="5" id="KW-0411">Iron-sulfur</keyword>
<reference evidence="8 9" key="1">
    <citation type="journal article" date="2018" name="Mar. Genomics">
        <title>Complete genome sequence of Marinifilaceae bacterium strain SPP2, isolated from the Antarctic marine sediment.</title>
        <authorList>
            <person name="Watanabe M."/>
            <person name="Kojima H."/>
            <person name="Fukui M."/>
        </authorList>
    </citation>
    <scope>NUCLEOTIDE SEQUENCE [LARGE SCALE GENOMIC DNA]</scope>
    <source>
        <strain evidence="8 9">SPP2</strain>
    </source>
</reference>
<dbReference type="PANTHER" id="PTHR43255">
    <property type="entry name" value="IRON-SULFUR-BINDING OXIDOREDUCTASE FADF-RELATED-RELATED"/>
    <property type="match status" value="1"/>
</dbReference>
<dbReference type="SUPFAM" id="SSF46548">
    <property type="entry name" value="alpha-helical ferredoxin"/>
    <property type="match status" value="1"/>
</dbReference>
<name>A0A1Y1CRB7_9BACT</name>
<keyword evidence="2" id="KW-0479">Metal-binding</keyword>
<evidence type="ECO:0000259" key="7">
    <source>
        <dbReference type="Pfam" id="PF13187"/>
    </source>
</evidence>
<keyword evidence="6" id="KW-0472">Membrane</keyword>
<dbReference type="GO" id="GO:0016491">
    <property type="term" value="F:oxidoreductase activity"/>
    <property type="evidence" value="ECO:0007669"/>
    <property type="project" value="UniProtKB-KW"/>
</dbReference>
<dbReference type="GO" id="GO:0005886">
    <property type="term" value="C:plasma membrane"/>
    <property type="evidence" value="ECO:0007669"/>
    <property type="project" value="TreeGrafter"/>
</dbReference>
<feature type="transmembrane region" description="Helical" evidence="6">
    <location>
        <begin position="239"/>
        <end position="258"/>
    </location>
</feature>
<evidence type="ECO:0000256" key="3">
    <source>
        <dbReference type="ARBA" id="ARBA00023002"/>
    </source>
</evidence>
<evidence type="ECO:0000313" key="9">
    <source>
        <dbReference type="Proteomes" id="UP000218267"/>
    </source>
</evidence>
<dbReference type="InterPro" id="IPR017900">
    <property type="entry name" value="4Fe4S_Fe_S_CS"/>
</dbReference>
<dbReference type="KEGG" id="mbas:ALGA_3493"/>
<dbReference type="RefSeq" id="WP_096431503.1">
    <property type="nucleotide sequence ID" value="NZ_AP018042.1"/>
</dbReference>
<keyword evidence="3" id="KW-0560">Oxidoreductase</keyword>
<feature type="transmembrane region" description="Helical" evidence="6">
    <location>
        <begin position="214"/>
        <end position="233"/>
    </location>
</feature>
<evidence type="ECO:0000256" key="4">
    <source>
        <dbReference type="ARBA" id="ARBA00023004"/>
    </source>
</evidence>
<evidence type="ECO:0000256" key="1">
    <source>
        <dbReference type="ARBA" id="ARBA00022485"/>
    </source>
</evidence>
<dbReference type="InterPro" id="IPR051460">
    <property type="entry name" value="HdrC_iron-sulfur_subunit"/>
</dbReference>
<keyword evidence="9" id="KW-1185">Reference proteome</keyword>
<evidence type="ECO:0000256" key="2">
    <source>
        <dbReference type="ARBA" id="ARBA00022723"/>
    </source>
</evidence>
<dbReference type="SUPFAM" id="SSF103501">
    <property type="entry name" value="Respiratory nitrate reductase 1 gamma chain"/>
    <property type="match status" value="1"/>
</dbReference>
<dbReference type="GO" id="GO:0051539">
    <property type="term" value="F:4 iron, 4 sulfur cluster binding"/>
    <property type="evidence" value="ECO:0007669"/>
    <property type="project" value="UniProtKB-KW"/>
</dbReference>
<dbReference type="EMBL" id="AP018042">
    <property type="protein sequence ID" value="BAX81791.1"/>
    <property type="molecule type" value="Genomic_DNA"/>
</dbReference>
<dbReference type="AlphaFoldDB" id="A0A1Y1CRB7"/>